<dbReference type="EMBL" id="LZZM01000196">
    <property type="protein sequence ID" value="OOM74639.1"/>
    <property type="molecule type" value="Genomic_DNA"/>
</dbReference>
<reference evidence="11 12" key="1">
    <citation type="submission" date="2016-05" db="EMBL/GenBank/DDBJ databases">
        <title>Microbial solvent formation.</title>
        <authorList>
            <person name="Poehlein A."/>
            <person name="Montoya Solano J.D."/>
            <person name="Flitsch S."/>
            <person name="Krabben P."/>
            <person name="Duerre P."/>
            <person name="Daniel R."/>
        </authorList>
    </citation>
    <scope>NUCLEOTIDE SEQUENCE [LARGE SCALE GENOMIC DNA]</scope>
    <source>
        <strain evidence="11 12">DSM 2619</strain>
    </source>
</reference>
<accession>A0A1S8TAJ2</accession>
<keyword evidence="12" id="KW-1185">Reference proteome</keyword>
<dbReference type="AlphaFoldDB" id="A0A1S8TAJ2"/>
<organism evidence="11 12">
    <name type="scientific">Clostridium puniceum</name>
    <dbReference type="NCBI Taxonomy" id="29367"/>
    <lineage>
        <taxon>Bacteria</taxon>
        <taxon>Bacillati</taxon>
        <taxon>Bacillota</taxon>
        <taxon>Clostridia</taxon>
        <taxon>Eubacteriales</taxon>
        <taxon>Clostridiaceae</taxon>
        <taxon>Clostridium</taxon>
    </lineage>
</organism>
<evidence type="ECO:0000256" key="2">
    <source>
        <dbReference type="ARBA" id="ARBA00004496"/>
    </source>
</evidence>
<dbReference type="CDD" id="cd11534">
    <property type="entry name" value="NTP-PPase_HisIE_like"/>
    <property type="match status" value="1"/>
</dbReference>
<dbReference type="UniPathway" id="UPA00031">
    <property type="reaction ID" value="UER00007"/>
</dbReference>
<dbReference type="Gene3D" id="1.10.287.1080">
    <property type="entry name" value="MazG-like"/>
    <property type="match status" value="1"/>
</dbReference>
<dbReference type="GO" id="GO:0005737">
    <property type="term" value="C:cytoplasm"/>
    <property type="evidence" value="ECO:0007669"/>
    <property type="project" value="UniProtKB-SubCell"/>
</dbReference>
<protein>
    <recommendedName>
        <fullName evidence="10">Phosphoribosyl-ATP pyrophosphatase</fullName>
        <shortName evidence="10">PRA-PH</shortName>
        <ecNumber evidence="10">3.6.1.31</ecNumber>
    </recommendedName>
</protein>
<dbReference type="InterPro" id="IPR021130">
    <property type="entry name" value="PRib-ATP_PPHydrolase-like"/>
</dbReference>
<dbReference type="RefSeq" id="WP_077848770.1">
    <property type="nucleotide sequence ID" value="NZ_LZZM01000196.1"/>
</dbReference>
<dbReference type="SUPFAM" id="SSF101386">
    <property type="entry name" value="all-alpha NTP pyrophosphatases"/>
    <property type="match status" value="1"/>
</dbReference>
<evidence type="ECO:0000256" key="1">
    <source>
        <dbReference type="ARBA" id="ARBA00001460"/>
    </source>
</evidence>
<evidence type="ECO:0000256" key="7">
    <source>
        <dbReference type="ARBA" id="ARBA00022801"/>
    </source>
</evidence>
<dbReference type="GO" id="GO:0000105">
    <property type="term" value="P:L-histidine biosynthetic process"/>
    <property type="evidence" value="ECO:0007669"/>
    <property type="project" value="UniProtKB-UniRule"/>
</dbReference>
<keyword evidence="4 10" id="KW-0963">Cytoplasm</keyword>
<keyword evidence="9 10" id="KW-0368">Histidine biosynthesis</keyword>
<evidence type="ECO:0000256" key="4">
    <source>
        <dbReference type="ARBA" id="ARBA00022490"/>
    </source>
</evidence>
<dbReference type="STRING" id="29367.CLPUN_37640"/>
<evidence type="ECO:0000256" key="6">
    <source>
        <dbReference type="ARBA" id="ARBA00022741"/>
    </source>
</evidence>
<comment type="subcellular location">
    <subcellularLocation>
        <location evidence="2 10">Cytoplasm</location>
    </subcellularLocation>
</comment>
<sequence>MGETISALYDVILKRKTEGEEGSYTKYLFEKGTDKILKKVGEECTEVIISCKENNKEEQINEICDLTYHVLVLMAQLGISVEEISAELENRKNKINNFKGERKPVSNV</sequence>
<dbReference type="EC" id="3.6.1.31" evidence="10"/>
<comment type="pathway">
    <text evidence="3 10">Amino-acid biosynthesis; L-histidine biosynthesis; L-histidine from 5-phospho-alpha-D-ribose 1-diphosphate: step 2/9.</text>
</comment>
<evidence type="ECO:0000256" key="5">
    <source>
        <dbReference type="ARBA" id="ARBA00022605"/>
    </source>
</evidence>
<dbReference type="OrthoDB" id="9795769at2"/>
<evidence type="ECO:0000313" key="12">
    <source>
        <dbReference type="Proteomes" id="UP000190890"/>
    </source>
</evidence>
<name>A0A1S8TAJ2_9CLOT</name>
<keyword evidence="5 10" id="KW-0028">Amino-acid biosynthesis</keyword>
<dbReference type="NCBIfam" id="TIGR03188">
    <property type="entry name" value="histidine_hisI"/>
    <property type="match status" value="1"/>
</dbReference>
<evidence type="ECO:0000256" key="3">
    <source>
        <dbReference type="ARBA" id="ARBA00005204"/>
    </source>
</evidence>
<proteinExistence type="inferred from homology"/>
<evidence type="ECO:0000256" key="9">
    <source>
        <dbReference type="ARBA" id="ARBA00023102"/>
    </source>
</evidence>
<dbReference type="HAMAP" id="MF_01020">
    <property type="entry name" value="HisE"/>
    <property type="match status" value="1"/>
</dbReference>
<keyword evidence="6 10" id="KW-0547">Nucleotide-binding</keyword>
<dbReference type="Pfam" id="PF01503">
    <property type="entry name" value="PRA-PH"/>
    <property type="match status" value="1"/>
</dbReference>
<evidence type="ECO:0000256" key="8">
    <source>
        <dbReference type="ARBA" id="ARBA00022840"/>
    </source>
</evidence>
<keyword evidence="7 10" id="KW-0378">Hydrolase</keyword>
<dbReference type="GO" id="GO:0004636">
    <property type="term" value="F:phosphoribosyl-ATP diphosphatase activity"/>
    <property type="evidence" value="ECO:0007669"/>
    <property type="project" value="UniProtKB-UniRule"/>
</dbReference>
<dbReference type="PANTHER" id="PTHR42945">
    <property type="entry name" value="HISTIDINE BIOSYNTHESIS BIFUNCTIONAL PROTEIN"/>
    <property type="match status" value="1"/>
</dbReference>
<evidence type="ECO:0000313" key="11">
    <source>
        <dbReference type="EMBL" id="OOM74639.1"/>
    </source>
</evidence>
<gene>
    <name evidence="10 11" type="primary">hisE</name>
    <name evidence="11" type="ORF">CLPUN_37640</name>
</gene>
<comment type="similarity">
    <text evidence="10">Belongs to the PRA-PH family.</text>
</comment>
<dbReference type="Proteomes" id="UP000190890">
    <property type="component" value="Unassembled WGS sequence"/>
</dbReference>
<keyword evidence="8 10" id="KW-0067">ATP-binding</keyword>
<comment type="caution">
    <text evidence="11">The sequence shown here is derived from an EMBL/GenBank/DDBJ whole genome shotgun (WGS) entry which is preliminary data.</text>
</comment>
<comment type="catalytic activity">
    <reaction evidence="1 10">
        <text>1-(5-phospho-beta-D-ribosyl)-ATP + H2O = 1-(5-phospho-beta-D-ribosyl)-5'-AMP + diphosphate + H(+)</text>
        <dbReference type="Rhea" id="RHEA:22828"/>
        <dbReference type="ChEBI" id="CHEBI:15377"/>
        <dbReference type="ChEBI" id="CHEBI:15378"/>
        <dbReference type="ChEBI" id="CHEBI:33019"/>
        <dbReference type="ChEBI" id="CHEBI:59457"/>
        <dbReference type="ChEBI" id="CHEBI:73183"/>
        <dbReference type="EC" id="3.6.1.31"/>
    </reaction>
</comment>
<evidence type="ECO:0000256" key="10">
    <source>
        <dbReference type="HAMAP-Rule" id="MF_01020"/>
    </source>
</evidence>
<dbReference type="PANTHER" id="PTHR42945:SF9">
    <property type="entry name" value="HISTIDINE BIOSYNTHESIS BIFUNCTIONAL PROTEIN HISIE"/>
    <property type="match status" value="1"/>
</dbReference>
<dbReference type="GO" id="GO:0005524">
    <property type="term" value="F:ATP binding"/>
    <property type="evidence" value="ECO:0007669"/>
    <property type="project" value="UniProtKB-KW"/>
</dbReference>
<dbReference type="InterPro" id="IPR008179">
    <property type="entry name" value="HisE"/>
</dbReference>